<protein>
    <submittedName>
        <fullName evidence="3">EAL domain, c-di-GMP-specific phosphodiesterase class I (Or its enzymatically inactive variant)</fullName>
    </submittedName>
</protein>
<keyword evidence="1" id="KW-0472">Membrane</keyword>
<evidence type="ECO:0000256" key="1">
    <source>
        <dbReference type="SAM" id="Phobius"/>
    </source>
</evidence>
<feature type="transmembrane region" description="Helical" evidence="1">
    <location>
        <begin position="80"/>
        <end position="104"/>
    </location>
</feature>
<feature type="transmembrane region" description="Helical" evidence="1">
    <location>
        <begin position="40"/>
        <end position="60"/>
    </location>
</feature>
<dbReference type="SMART" id="SM00052">
    <property type="entry name" value="EAL"/>
    <property type="match status" value="1"/>
</dbReference>
<dbReference type="OrthoDB" id="9762141at2"/>
<organism evidence="3 4">
    <name type="scientific">Butyrivibrio hungatei</name>
    <dbReference type="NCBI Taxonomy" id="185008"/>
    <lineage>
        <taxon>Bacteria</taxon>
        <taxon>Bacillati</taxon>
        <taxon>Bacillota</taxon>
        <taxon>Clostridia</taxon>
        <taxon>Lachnospirales</taxon>
        <taxon>Lachnospiraceae</taxon>
        <taxon>Butyrivibrio</taxon>
    </lineage>
</organism>
<accession>A0A1G5AB70</accession>
<feature type="transmembrane region" description="Helical" evidence="1">
    <location>
        <begin position="111"/>
        <end position="129"/>
    </location>
</feature>
<feature type="domain" description="EAL" evidence="2">
    <location>
        <begin position="386"/>
        <end position="641"/>
    </location>
</feature>
<gene>
    <name evidence="3" type="ORF">SAMN02910451_00065</name>
</gene>
<dbReference type="EMBL" id="FMUR01000003">
    <property type="protein sequence ID" value="SCX75124.1"/>
    <property type="molecule type" value="Genomic_DNA"/>
</dbReference>
<dbReference type="Pfam" id="PF00563">
    <property type="entry name" value="EAL"/>
    <property type="match status" value="1"/>
</dbReference>
<dbReference type="InterPro" id="IPR029787">
    <property type="entry name" value="Nucleotide_cyclase"/>
</dbReference>
<feature type="transmembrane region" description="Helical" evidence="1">
    <location>
        <begin position="149"/>
        <end position="169"/>
    </location>
</feature>
<evidence type="ECO:0000259" key="2">
    <source>
        <dbReference type="PROSITE" id="PS50883"/>
    </source>
</evidence>
<name>A0A1G5AB70_9FIRM</name>
<dbReference type="Proteomes" id="UP000183047">
    <property type="component" value="Unassembled WGS sequence"/>
</dbReference>
<keyword evidence="4" id="KW-1185">Reference proteome</keyword>
<feature type="transmembrane region" description="Helical" evidence="1">
    <location>
        <begin position="181"/>
        <end position="200"/>
    </location>
</feature>
<dbReference type="SUPFAM" id="SSF55073">
    <property type="entry name" value="Nucleotide cyclase"/>
    <property type="match status" value="1"/>
</dbReference>
<keyword evidence="1" id="KW-1133">Transmembrane helix</keyword>
<dbReference type="InterPro" id="IPR001633">
    <property type="entry name" value="EAL_dom"/>
</dbReference>
<dbReference type="RefSeq" id="WP_074460948.1">
    <property type="nucleotide sequence ID" value="NZ_FMUR01000003.1"/>
</dbReference>
<reference evidence="4" key="1">
    <citation type="submission" date="2016-10" db="EMBL/GenBank/DDBJ databases">
        <authorList>
            <person name="Varghese N."/>
            <person name="Submissions S."/>
        </authorList>
    </citation>
    <scope>NUCLEOTIDE SEQUENCE [LARGE SCALE GENOMIC DNA]</scope>
    <source>
        <strain evidence="4">XBD2006</strain>
    </source>
</reference>
<dbReference type="Gene3D" id="3.20.20.450">
    <property type="entry name" value="EAL domain"/>
    <property type="match status" value="1"/>
</dbReference>
<dbReference type="GO" id="GO:0071111">
    <property type="term" value="F:cyclic-guanylate-specific phosphodiesterase activity"/>
    <property type="evidence" value="ECO:0007669"/>
    <property type="project" value="InterPro"/>
</dbReference>
<dbReference type="InterPro" id="IPR050706">
    <property type="entry name" value="Cyclic-di-GMP_PDE-like"/>
</dbReference>
<dbReference type="AlphaFoldDB" id="A0A1G5AB70"/>
<dbReference type="PROSITE" id="PS50883">
    <property type="entry name" value="EAL"/>
    <property type="match status" value="1"/>
</dbReference>
<dbReference type="InterPro" id="IPR035919">
    <property type="entry name" value="EAL_sf"/>
</dbReference>
<dbReference type="Gene3D" id="3.30.70.270">
    <property type="match status" value="1"/>
</dbReference>
<dbReference type="InterPro" id="IPR043128">
    <property type="entry name" value="Rev_trsase/Diguanyl_cyclase"/>
</dbReference>
<dbReference type="PANTHER" id="PTHR33121">
    <property type="entry name" value="CYCLIC DI-GMP PHOSPHODIESTERASE PDEF"/>
    <property type="match status" value="1"/>
</dbReference>
<proteinExistence type="predicted"/>
<keyword evidence="1" id="KW-0812">Transmembrane</keyword>
<sequence>MIEGNPNGGLTFCIAALIVSLTSIFCAIVIRKKKSLKNTLLVALLSIVLFDSCTGIASYTAYNYDFPYAVKFFVCYLSKYIYYATHFLMMPVLLYYIIVVCGILHLFSKRFRIAFAIPMFVLEAALFSNPMTQLAFTASSDLVFHRGPVVYAAYILSAFYFILCVLLLVRYWKSINHLKKGAMVYFLSLAIMGVIIQLLFPTITCELLCESIGLMGIMIILEKDDDRVDSGTGLYNRMALLQDIKNYISLNRSFRTICVRIENADAYINITGYADFDAIIKQISKYLFDVADKYDVYISGVACFYILCVDVTENESNKLAYTIRDRFDKGWHLEDNQMNINAIIMCAGTPDMFNSEEDILMLSEAHIEDTGKNLFIDHDLDFLLRKIEVEKAIVRGMNENYFKVKYRPLFDKTGNKVCGAEALLNLDDSVLGEVSFSEFMSVAEKSGFAEEIENRMIGSILRFAGELLAENADCINFIMMHTVSDKVISKELVGVVREYAKQYNVDLSKIALDINDNVLYVETDSVDYVIERLSEDGVSIFMGNYKNDSLGVRYDMLGGFNGVIVNIKHFMETTGGSKRGIILKNRMDMLRQINKTVIVSGVDSFEYYDKMKDIYADYILGDYLSPAVSKVEFVEMAKAGRV</sequence>
<dbReference type="SUPFAM" id="SSF141868">
    <property type="entry name" value="EAL domain-like"/>
    <property type="match status" value="1"/>
</dbReference>
<evidence type="ECO:0000313" key="3">
    <source>
        <dbReference type="EMBL" id="SCX75124.1"/>
    </source>
</evidence>
<feature type="transmembrane region" description="Helical" evidence="1">
    <location>
        <begin position="6"/>
        <end position="28"/>
    </location>
</feature>
<dbReference type="PANTHER" id="PTHR33121:SF71">
    <property type="entry name" value="OXYGEN SENSOR PROTEIN DOSP"/>
    <property type="match status" value="1"/>
</dbReference>
<evidence type="ECO:0000313" key="4">
    <source>
        <dbReference type="Proteomes" id="UP000183047"/>
    </source>
</evidence>